<gene>
    <name evidence="11" type="ORF">SAMN05192534_102160</name>
</gene>
<dbReference type="PANTHER" id="PTHR37823">
    <property type="entry name" value="CYTOCHROME C-553-LIKE"/>
    <property type="match status" value="1"/>
</dbReference>
<keyword evidence="12" id="KW-1185">Reference proteome</keyword>
<comment type="PTM">
    <text evidence="6">Binds 1 heme c group covalently per subunit.</text>
</comment>
<organism evidence="11 12">
    <name type="scientific">Alteribacillus persepolensis</name>
    <dbReference type="NCBI Taxonomy" id="568899"/>
    <lineage>
        <taxon>Bacteria</taxon>
        <taxon>Bacillati</taxon>
        <taxon>Bacillota</taxon>
        <taxon>Bacilli</taxon>
        <taxon>Bacillales</taxon>
        <taxon>Bacillaceae</taxon>
        <taxon>Alteribacillus</taxon>
    </lineage>
</organism>
<feature type="signal peptide" evidence="9">
    <location>
        <begin position="1"/>
        <end position="20"/>
    </location>
</feature>
<feature type="binding site" description="covalent" evidence="6">
    <location>
        <position position="59"/>
    </location>
    <ligand>
        <name>heme c</name>
        <dbReference type="ChEBI" id="CHEBI:61717"/>
    </ligand>
</feature>
<dbReference type="SUPFAM" id="SSF46626">
    <property type="entry name" value="Cytochrome c"/>
    <property type="match status" value="1"/>
</dbReference>
<keyword evidence="1" id="KW-0813">Transport</keyword>
<dbReference type="Pfam" id="PF13442">
    <property type="entry name" value="Cytochrome_CBB3"/>
    <property type="match status" value="1"/>
</dbReference>
<evidence type="ECO:0000256" key="9">
    <source>
        <dbReference type="SAM" id="SignalP"/>
    </source>
</evidence>
<dbReference type="InterPro" id="IPR051811">
    <property type="entry name" value="Cytochrome_c550/c551-like"/>
</dbReference>
<evidence type="ECO:0000313" key="11">
    <source>
        <dbReference type="EMBL" id="SDH20312.1"/>
    </source>
</evidence>
<dbReference type="GO" id="GO:0020037">
    <property type="term" value="F:heme binding"/>
    <property type="evidence" value="ECO:0007669"/>
    <property type="project" value="InterPro"/>
</dbReference>
<dbReference type="EMBL" id="FNDK01000002">
    <property type="protein sequence ID" value="SDH20312.1"/>
    <property type="molecule type" value="Genomic_DNA"/>
</dbReference>
<name>A0A1G8AH79_9BACI</name>
<proteinExistence type="predicted"/>
<feature type="compositionally biased region" description="Gly residues" evidence="8">
    <location>
        <begin position="29"/>
        <end position="39"/>
    </location>
</feature>
<accession>A0A1G8AH79</accession>
<dbReference type="PROSITE" id="PS51007">
    <property type="entry name" value="CYTC"/>
    <property type="match status" value="1"/>
</dbReference>
<dbReference type="InterPro" id="IPR036909">
    <property type="entry name" value="Cyt_c-like_dom_sf"/>
</dbReference>
<evidence type="ECO:0000256" key="5">
    <source>
        <dbReference type="ARBA" id="ARBA00023004"/>
    </source>
</evidence>
<dbReference type="STRING" id="568899.SAMN05192534_102160"/>
<dbReference type="AlphaFoldDB" id="A0A1G8AH79"/>
<feature type="binding site" description="axial binding residue" evidence="7">
    <location>
        <position position="60"/>
    </location>
    <ligand>
        <name>heme c</name>
        <dbReference type="ChEBI" id="CHEBI:61717"/>
    </ligand>
    <ligandPart>
        <name>Fe</name>
        <dbReference type="ChEBI" id="CHEBI:18248"/>
    </ligandPart>
</feature>
<keyword evidence="5 7" id="KW-0408">Iron</keyword>
<evidence type="ECO:0000313" key="12">
    <source>
        <dbReference type="Proteomes" id="UP000199163"/>
    </source>
</evidence>
<evidence type="ECO:0000259" key="10">
    <source>
        <dbReference type="PROSITE" id="PS51007"/>
    </source>
</evidence>
<dbReference type="RefSeq" id="WP_091271444.1">
    <property type="nucleotide sequence ID" value="NZ_FNDK01000002.1"/>
</dbReference>
<dbReference type="PROSITE" id="PS51257">
    <property type="entry name" value="PROKAR_LIPOPROTEIN"/>
    <property type="match status" value="1"/>
</dbReference>
<evidence type="ECO:0000256" key="2">
    <source>
        <dbReference type="ARBA" id="ARBA00022617"/>
    </source>
</evidence>
<sequence>MKKFLMAIAGSAVLVLGACGGGGEDDAGEAGGDGGGDTGGETYDAAAAEETYQANCAQCHGENLEGASGPALPGGNSQEDIVSMIENGGSGMPPNIVEGDEAENVAAWLADQ</sequence>
<dbReference type="Gene3D" id="1.10.760.10">
    <property type="entry name" value="Cytochrome c-like domain"/>
    <property type="match status" value="1"/>
</dbReference>
<keyword evidence="4" id="KW-0249">Electron transport</keyword>
<evidence type="ECO:0000256" key="7">
    <source>
        <dbReference type="PIRSR" id="PIRSR000025-2"/>
    </source>
</evidence>
<feature type="chain" id="PRO_5038435893" evidence="9">
    <location>
        <begin position="21"/>
        <end position="112"/>
    </location>
</feature>
<evidence type="ECO:0000256" key="4">
    <source>
        <dbReference type="ARBA" id="ARBA00022982"/>
    </source>
</evidence>
<dbReference type="InterPro" id="IPR009056">
    <property type="entry name" value="Cyt_c-like_dom"/>
</dbReference>
<keyword evidence="2 6" id="KW-0349">Heme</keyword>
<dbReference type="GO" id="GO:0016020">
    <property type="term" value="C:membrane"/>
    <property type="evidence" value="ECO:0007669"/>
    <property type="project" value="InterPro"/>
</dbReference>
<dbReference type="InterPro" id="IPR012218">
    <property type="entry name" value="Cyt_c_BACSU-c550-type"/>
</dbReference>
<dbReference type="GO" id="GO:0005506">
    <property type="term" value="F:iron ion binding"/>
    <property type="evidence" value="ECO:0007669"/>
    <property type="project" value="InterPro"/>
</dbReference>
<keyword evidence="3 7" id="KW-0479">Metal-binding</keyword>
<reference evidence="11 12" key="1">
    <citation type="submission" date="2016-10" db="EMBL/GenBank/DDBJ databases">
        <authorList>
            <person name="de Groot N.N."/>
        </authorList>
    </citation>
    <scope>NUCLEOTIDE SEQUENCE [LARGE SCALE GENOMIC DNA]</scope>
    <source>
        <strain evidence="11 12">DSM 21632</strain>
    </source>
</reference>
<evidence type="ECO:0000256" key="3">
    <source>
        <dbReference type="ARBA" id="ARBA00022723"/>
    </source>
</evidence>
<evidence type="ECO:0000256" key="1">
    <source>
        <dbReference type="ARBA" id="ARBA00022448"/>
    </source>
</evidence>
<dbReference type="OrthoDB" id="7933886at2"/>
<feature type="domain" description="Cytochrome c" evidence="10">
    <location>
        <begin position="43"/>
        <end position="112"/>
    </location>
</feature>
<protein>
    <submittedName>
        <fullName evidence="11">Cytochrome c551</fullName>
    </submittedName>
</protein>
<feature type="binding site" description="axial binding residue" evidence="7">
    <location>
        <position position="92"/>
    </location>
    <ligand>
        <name>heme c</name>
        <dbReference type="ChEBI" id="CHEBI:61717"/>
    </ligand>
    <ligandPart>
        <name>Fe</name>
        <dbReference type="ChEBI" id="CHEBI:18248"/>
    </ligandPart>
</feature>
<dbReference type="PIRSF" id="PIRSF000025">
    <property type="entry name" value="Cytc_Bsub_c550"/>
    <property type="match status" value="1"/>
</dbReference>
<feature type="region of interest" description="Disordered" evidence="8">
    <location>
        <begin position="23"/>
        <end position="43"/>
    </location>
</feature>
<dbReference type="PANTHER" id="PTHR37823:SF4">
    <property type="entry name" value="MENAQUINOL-CYTOCHROME C REDUCTASE CYTOCHROME B_C SUBUNIT"/>
    <property type="match status" value="1"/>
</dbReference>
<dbReference type="GO" id="GO:0009055">
    <property type="term" value="F:electron transfer activity"/>
    <property type="evidence" value="ECO:0007669"/>
    <property type="project" value="InterPro"/>
</dbReference>
<dbReference type="Proteomes" id="UP000199163">
    <property type="component" value="Unassembled WGS sequence"/>
</dbReference>
<feature type="binding site" description="covalent" evidence="6">
    <location>
        <position position="56"/>
    </location>
    <ligand>
        <name>heme c</name>
        <dbReference type="ChEBI" id="CHEBI:61717"/>
    </ligand>
</feature>
<keyword evidence="9" id="KW-0732">Signal</keyword>
<evidence type="ECO:0000256" key="6">
    <source>
        <dbReference type="PIRSR" id="PIRSR000025-1"/>
    </source>
</evidence>
<evidence type="ECO:0000256" key="8">
    <source>
        <dbReference type="SAM" id="MobiDB-lite"/>
    </source>
</evidence>